<proteinExistence type="predicted"/>
<evidence type="ECO:0000256" key="2">
    <source>
        <dbReference type="ARBA" id="ARBA00023125"/>
    </source>
</evidence>
<dbReference type="AlphaFoldDB" id="A0A2A2SI96"/>
<dbReference type="GO" id="GO:0003677">
    <property type="term" value="F:DNA binding"/>
    <property type="evidence" value="ECO:0007669"/>
    <property type="project" value="UniProtKB-UniRule"/>
</dbReference>
<keyword evidence="3" id="KW-0233">DNA recombination</keyword>
<dbReference type="Gene3D" id="1.10.443.10">
    <property type="entry name" value="Intergrase catalytic core"/>
    <property type="match status" value="1"/>
</dbReference>
<dbReference type="PROSITE" id="PS51900">
    <property type="entry name" value="CB"/>
    <property type="match status" value="1"/>
</dbReference>
<dbReference type="InterPro" id="IPR011010">
    <property type="entry name" value="DNA_brk_join_enz"/>
</dbReference>
<feature type="region of interest" description="Disordered" evidence="5">
    <location>
        <begin position="18"/>
        <end position="49"/>
    </location>
</feature>
<evidence type="ECO:0000259" key="6">
    <source>
        <dbReference type="PROSITE" id="PS51898"/>
    </source>
</evidence>
<name>A0A2A2SI96_9SPHN</name>
<keyword evidence="9" id="KW-1185">Reference proteome</keyword>
<dbReference type="SUPFAM" id="SSF47823">
    <property type="entry name" value="lambda integrase-like, N-terminal domain"/>
    <property type="match status" value="1"/>
</dbReference>
<dbReference type="SUPFAM" id="SSF56349">
    <property type="entry name" value="DNA breaking-rejoining enzymes"/>
    <property type="match status" value="1"/>
</dbReference>
<dbReference type="GO" id="GO:0006310">
    <property type="term" value="P:DNA recombination"/>
    <property type="evidence" value="ECO:0007669"/>
    <property type="project" value="UniProtKB-KW"/>
</dbReference>
<accession>A0A2A2SI96</accession>
<evidence type="ECO:0000313" key="8">
    <source>
        <dbReference type="EMBL" id="PAX08962.1"/>
    </source>
</evidence>
<feature type="domain" description="Tyr recombinase" evidence="6">
    <location>
        <begin position="226"/>
        <end position="460"/>
    </location>
</feature>
<dbReference type="InterPro" id="IPR044068">
    <property type="entry name" value="CB"/>
</dbReference>
<keyword evidence="2 4" id="KW-0238">DNA-binding</keyword>
<dbReference type="InterPro" id="IPR002104">
    <property type="entry name" value="Integrase_catalytic"/>
</dbReference>
<keyword evidence="1" id="KW-0229">DNA integration</keyword>
<dbReference type="Gene3D" id="1.10.150.130">
    <property type="match status" value="1"/>
</dbReference>
<evidence type="ECO:0000313" key="9">
    <source>
        <dbReference type="Proteomes" id="UP000218151"/>
    </source>
</evidence>
<dbReference type="Pfam" id="PF00589">
    <property type="entry name" value="Phage_integrase"/>
    <property type="match status" value="1"/>
</dbReference>
<evidence type="ECO:0000256" key="3">
    <source>
        <dbReference type="ARBA" id="ARBA00023172"/>
    </source>
</evidence>
<reference evidence="9" key="1">
    <citation type="submission" date="2017-09" db="EMBL/GenBank/DDBJ databases">
        <authorList>
            <person name="Feng G."/>
            <person name="Zhu H."/>
        </authorList>
    </citation>
    <scope>NUCLEOTIDE SEQUENCE [LARGE SCALE GENOMIC DNA]</scope>
    <source>
        <strain evidence="9">1PNM-20</strain>
    </source>
</reference>
<dbReference type="Proteomes" id="UP000218151">
    <property type="component" value="Unassembled WGS sequence"/>
</dbReference>
<dbReference type="InterPro" id="IPR010998">
    <property type="entry name" value="Integrase_recombinase_N"/>
</dbReference>
<organism evidence="8 9">
    <name type="scientific">Sphingomonas lenta</name>
    <dbReference type="NCBI Taxonomy" id="1141887"/>
    <lineage>
        <taxon>Bacteria</taxon>
        <taxon>Pseudomonadati</taxon>
        <taxon>Pseudomonadota</taxon>
        <taxon>Alphaproteobacteria</taxon>
        <taxon>Sphingomonadales</taxon>
        <taxon>Sphingomonadaceae</taxon>
        <taxon>Sphingomonas</taxon>
    </lineage>
</organism>
<evidence type="ECO:0000256" key="5">
    <source>
        <dbReference type="SAM" id="MobiDB-lite"/>
    </source>
</evidence>
<gene>
    <name evidence="8" type="ORF">CKY28_06355</name>
</gene>
<comment type="caution">
    <text evidence="8">The sequence shown here is derived from an EMBL/GenBank/DDBJ whole genome shotgun (WGS) entry which is preliminary data.</text>
</comment>
<dbReference type="InterPro" id="IPR013762">
    <property type="entry name" value="Integrase-like_cat_sf"/>
</dbReference>
<dbReference type="GO" id="GO:0015074">
    <property type="term" value="P:DNA integration"/>
    <property type="evidence" value="ECO:0007669"/>
    <property type="project" value="UniProtKB-KW"/>
</dbReference>
<dbReference type="EMBL" id="NSLI01000002">
    <property type="protein sequence ID" value="PAX08962.1"/>
    <property type="molecule type" value="Genomic_DNA"/>
</dbReference>
<feature type="domain" description="Core-binding (CB)" evidence="7">
    <location>
        <begin position="117"/>
        <end position="192"/>
    </location>
</feature>
<evidence type="ECO:0000256" key="1">
    <source>
        <dbReference type="ARBA" id="ARBA00022908"/>
    </source>
</evidence>
<dbReference type="PROSITE" id="PS51898">
    <property type="entry name" value="TYR_RECOMBINASE"/>
    <property type="match status" value="1"/>
</dbReference>
<evidence type="ECO:0000259" key="7">
    <source>
        <dbReference type="PROSITE" id="PS51900"/>
    </source>
</evidence>
<protein>
    <submittedName>
        <fullName evidence="8">Integrase</fullName>
    </submittedName>
</protein>
<feature type="compositionally biased region" description="Polar residues" evidence="5">
    <location>
        <begin position="21"/>
        <end position="31"/>
    </location>
</feature>
<dbReference type="OrthoDB" id="7718754at2"/>
<sequence length="466" mass="49082">MVRTGALLIRTGWRGRAVYEGSNTPAPSTPDQGKPDPTSPSLGDVPHAALDDTSDTIVSEASEQAVPTTLLVVRTDAVLPKRRSRRAGGDDAATPDARLLTVLGRVAPADLPPVSALGVETALEAMADASKLAIAADLDCWLDWCAGERRRACPADPEDLVRYLRALEADGKKPATLARRIASLATVHRLLGLDDALPTSAPMVRNALRGNRRRQGAAQRQAAPLRFGGGLGEAGGFTLSALLSACTGDVQGLRDAALLSLGYDAGLRVSELIAVSVTDLGPQPDGTGLLHLPRSKTDQEGIGAWAWLSADTMRRVAAWRAEGAIADGVLFRRVGVDRRRQRSKELADARWGDEDTEAAALLVTYTVGDAPLSRQGVTGIYRRIALAAFNAGLVELPAGDLEAAIAALSTHSLRVGLTQDLFAAGEDGAGIALTLRWSSPSTALRYGRRLQAQSGVAARVLSRVRT</sequence>
<evidence type="ECO:0000256" key="4">
    <source>
        <dbReference type="PROSITE-ProRule" id="PRU01248"/>
    </source>
</evidence>